<dbReference type="Pfam" id="PF07969">
    <property type="entry name" value="Amidohydro_3"/>
    <property type="match status" value="1"/>
</dbReference>
<dbReference type="OrthoDB" id="3501663at2759"/>
<dbReference type="PANTHER" id="PTHR22642">
    <property type="entry name" value="IMIDAZOLONEPROPIONASE"/>
    <property type="match status" value="1"/>
</dbReference>
<dbReference type="AlphaFoldDB" id="A0A8H3TZ48"/>
<proteinExistence type="predicted"/>
<evidence type="ECO:0000313" key="3">
    <source>
        <dbReference type="Proteomes" id="UP000620104"/>
    </source>
</evidence>
<sequence length="639" mass="71822">MASVGWYFCAFDKYITRIMRQVTTGGQEWRHHTHNLPEFYSLCSRDAHGIYTSEAGNEWVQCVTVQNGVIVDVGDLAHVTSEQYYLNGKHSEVVPRSTPGEFLHQVDIRSIKPRIIHLPTGSFMSPGLVDSHAHSLQYGWSRQLPLRGSVSVDDVIAKVNAYAKSHQKQIAEGQWIEGAGWDQNIWPVKSFPNATDFDRSKALRDLPIALKRIDIHAEWVSPKVLEMMGDLPEEVPGGQIMRDADGKPTGVFLDDAMFLIDKVRPRWSETQMQEYLNITIEDALSKGLVAIHDGGVVPEQVEFFQRAGKAGHLPIRFYIMRACPDKEKYCGDEYPMMIGDANNHLNVKSVKLFADGALGSWGAALLEPYSDKPEEYGTMRSPEKVWEPLIKDFVRNGWQVNVHCIGDRANHIVLNAMERALMELPEHERGGRRLRIEHAQIMKLEDLERAAKLGIIASYQPTHATSDMWYAEDRLGPERIKGAYAWRRYLQAGGRITLGSDFPVESIDPLKGFYAAVTRLDEEGNSPMGKDGWYPEQKLSREEALRGMTIDAAYASFLENKTGSFSVGKQFDAVVWSQSLISTPQDTILDTRVLSTIIDGKAVWGKLFQSAQSNPQAFRRDPSRVWSYSVAHSPEGSAG</sequence>
<keyword evidence="3" id="KW-1185">Reference proteome</keyword>
<comment type="caution">
    <text evidence="2">The sequence shown here is derived from an EMBL/GenBank/DDBJ whole genome shotgun (WGS) entry which is preliminary data.</text>
</comment>
<dbReference type="Gene3D" id="3.10.310.70">
    <property type="match status" value="1"/>
</dbReference>
<dbReference type="PANTHER" id="PTHR22642:SF2">
    <property type="entry name" value="PROTEIN LONG AFTER FAR-RED 3"/>
    <property type="match status" value="1"/>
</dbReference>
<name>A0A8H3TZ48_9TREE</name>
<dbReference type="EMBL" id="BLZA01000032">
    <property type="protein sequence ID" value="GHJ88849.1"/>
    <property type="molecule type" value="Genomic_DNA"/>
</dbReference>
<feature type="domain" description="Amidohydrolase 3" evidence="1">
    <location>
        <begin position="121"/>
        <end position="603"/>
    </location>
</feature>
<reference evidence="2" key="1">
    <citation type="submission" date="2020-07" db="EMBL/GenBank/DDBJ databases">
        <title>Draft Genome Sequence of a Deep-Sea Yeast, Naganishia (Cryptococcus) liquefaciens strain N6.</title>
        <authorList>
            <person name="Han Y.W."/>
            <person name="Kajitani R."/>
            <person name="Morimoto H."/>
            <person name="Parhat M."/>
            <person name="Tsubouchi H."/>
            <person name="Bakenova O."/>
            <person name="Ogata M."/>
            <person name="Argunhan B."/>
            <person name="Aoki R."/>
            <person name="Kajiwara S."/>
            <person name="Itoh T."/>
            <person name="Iwasaki H."/>
        </authorList>
    </citation>
    <scope>NUCLEOTIDE SEQUENCE</scope>
    <source>
        <strain evidence="2">N6</strain>
    </source>
</reference>
<organism evidence="2 3">
    <name type="scientific">Naganishia liquefaciens</name>
    <dbReference type="NCBI Taxonomy" id="104408"/>
    <lineage>
        <taxon>Eukaryota</taxon>
        <taxon>Fungi</taxon>
        <taxon>Dikarya</taxon>
        <taxon>Basidiomycota</taxon>
        <taxon>Agaricomycotina</taxon>
        <taxon>Tremellomycetes</taxon>
        <taxon>Filobasidiales</taxon>
        <taxon>Filobasidiaceae</taxon>
        <taxon>Naganishia</taxon>
    </lineage>
</organism>
<dbReference type="SUPFAM" id="SSF51556">
    <property type="entry name" value="Metallo-dependent hydrolases"/>
    <property type="match status" value="1"/>
</dbReference>
<accession>A0A8H3TZ48</accession>
<dbReference type="SUPFAM" id="SSF51338">
    <property type="entry name" value="Composite domain of metallo-dependent hydrolases"/>
    <property type="match status" value="1"/>
</dbReference>
<dbReference type="GO" id="GO:0016810">
    <property type="term" value="F:hydrolase activity, acting on carbon-nitrogen (but not peptide) bonds"/>
    <property type="evidence" value="ECO:0007669"/>
    <property type="project" value="InterPro"/>
</dbReference>
<dbReference type="InterPro" id="IPR033932">
    <property type="entry name" value="YtcJ-like"/>
</dbReference>
<dbReference type="CDD" id="cd01300">
    <property type="entry name" value="YtcJ_like"/>
    <property type="match status" value="1"/>
</dbReference>
<dbReference type="InterPro" id="IPR011059">
    <property type="entry name" value="Metal-dep_hydrolase_composite"/>
</dbReference>
<protein>
    <recommendedName>
        <fullName evidence="1">Amidohydrolase 3 domain-containing protein</fullName>
    </recommendedName>
</protein>
<evidence type="ECO:0000259" key="1">
    <source>
        <dbReference type="Pfam" id="PF07969"/>
    </source>
</evidence>
<dbReference type="Gene3D" id="3.20.20.140">
    <property type="entry name" value="Metal-dependent hydrolases"/>
    <property type="match status" value="1"/>
</dbReference>
<gene>
    <name evidence="2" type="ORF">NliqN6_5251</name>
</gene>
<dbReference type="InterPro" id="IPR032466">
    <property type="entry name" value="Metal_Hydrolase"/>
</dbReference>
<dbReference type="Gene3D" id="2.30.40.10">
    <property type="entry name" value="Urease, subunit C, domain 1"/>
    <property type="match status" value="1"/>
</dbReference>
<dbReference type="Proteomes" id="UP000620104">
    <property type="component" value="Unassembled WGS sequence"/>
</dbReference>
<evidence type="ECO:0000313" key="2">
    <source>
        <dbReference type="EMBL" id="GHJ88849.1"/>
    </source>
</evidence>
<dbReference type="InterPro" id="IPR013108">
    <property type="entry name" value="Amidohydro_3"/>
</dbReference>